<evidence type="ECO:0000313" key="2">
    <source>
        <dbReference type="EMBL" id="MBW85546.1"/>
    </source>
</evidence>
<reference evidence="2" key="1">
    <citation type="submission" date="2018-02" db="EMBL/GenBank/DDBJ databases">
        <title>Rhizophora mucronata_Transcriptome.</title>
        <authorList>
            <person name="Meera S.P."/>
            <person name="Sreeshan A."/>
            <person name="Augustine A."/>
        </authorList>
    </citation>
    <scope>NUCLEOTIDE SEQUENCE</scope>
    <source>
        <tissue evidence="2">Leaf</tissue>
    </source>
</reference>
<dbReference type="EMBL" id="GGEC01005063">
    <property type="protein sequence ID" value="MBW85546.1"/>
    <property type="molecule type" value="Transcribed_RNA"/>
</dbReference>
<feature type="transmembrane region" description="Helical" evidence="1">
    <location>
        <begin position="13"/>
        <end position="42"/>
    </location>
</feature>
<accession>A0A2P2IWF4</accession>
<keyword evidence="1" id="KW-0472">Membrane</keyword>
<name>A0A2P2IWF4_RHIMU</name>
<dbReference type="AlphaFoldDB" id="A0A2P2IWF4"/>
<protein>
    <submittedName>
        <fullName evidence="2">Uncharacterized protein</fullName>
    </submittedName>
</protein>
<organism evidence="2">
    <name type="scientific">Rhizophora mucronata</name>
    <name type="common">Asiatic mangrove</name>
    <dbReference type="NCBI Taxonomy" id="61149"/>
    <lineage>
        <taxon>Eukaryota</taxon>
        <taxon>Viridiplantae</taxon>
        <taxon>Streptophyta</taxon>
        <taxon>Embryophyta</taxon>
        <taxon>Tracheophyta</taxon>
        <taxon>Spermatophyta</taxon>
        <taxon>Magnoliopsida</taxon>
        <taxon>eudicotyledons</taxon>
        <taxon>Gunneridae</taxon>
        <taxon>Pentapetalae</taxon>
        <taxon>rosids</taxon>
        <taxon>fabids</taxon>
        <taxon>Malpighiales</taxon>
        <taxon>Rhizophoraceae</taxon>
        <taxon>Rhizophora</taxon>
    </lineage>
</organism>
<sequence length="53" mass="6289">MNINCASWLVVEFVYLVFILSPLNSFTICHFFLFPFLTSYYATEECTFFSKMI</sequence>
<keyword evidence="1" id="KW-0812">Transmembrane</keyword>
<proteinExistence type="predicted"/>
<evidence type="ECO:0000256" key="1">
    <source>
        <dbReference type="SAM" id="Phobius"/>
    </source>
</evidence>
<keyword evidence="1" id="KW-1133">Transmembrane helix</keyword>